<dbReference type="STRING" id="204536.SULAZ_0336"/>
<organism evidence="2 3">
    <name type="scientific">Sulfurihydrogenibium azorense (strain DSM 15241 / OCM 825 / Az-Fu1)</name>
    <dbReference type="NCBI Taxonomy" id="204536"/>
    <lineage>
        <taxon>Bacteria</taxon>
        <taxon>Pseudomonadati</taxon>
        <taxon>Aquificota</taxon>
        <taxon>Aquificia</taxon>
        <taxon>Aquificales</taxon>
        <taxon>Hydrogenothermaceae</taxon>
        <taxon>Sulfurihydrogenibium</taxon>
    </lineage>
</organism>
<evidence type="ECO:0000256" key="1">
    <source>
        <dbReference type="SAM" id="Coils"/>
    </source>
</evidence>
<name>C1DT93_SULAA</name>
<dbReference type="Gene3D" id="1.20.120.330">
    <property type="entry name" value="Nucleotidyltransferases domain 2"/>
    <property type="match status" value="1"/>
</dbReference>
<dbReference type="Proteomes" id="UP000001369">
    <property type="component" value="Chromosome"/>
</dbReference>
<feature type="coiled-coil region" evidence="1">
    <location>
        <begin position="3"/>
        <end position="30"/>
    </location>
</feature>
<dbReference type="eggNOG" id="COG1669">
    <property type="taxonomic scope" value="Bacteria"/>
</dbReference>
<dbReference type="HOGENOM" id="CLU_118479_1_0_0"/>
<reference evidence="2 3" key="1">
    <citation type="journal article" date="2009" name="J. Bacteriol.">
        <title>Complete and draft genome sequences of six members of the Aquificales.</title>
        <authorList>
            <person name="Reysenbach A.L."/>
            <person name="Hamamura N."/>
            <person name="Podar M."/>
            <person name="Griffiths E."/>
            <person name="Ferreira S."/>
            <person name="Hochstein R."/>
            <person name="Heidelberg J."/>
            <person name="Johnson J."/>
            <person name="Mead D."/>
            <person name="Pohorille A."/>
            <person name="Sarmiento M."/>
            <person name="Schweighofer K."/>
            <person name="Seshadri R."/>
            <person name="Voytek M.A."/>
        </authorList>
    </citation>
    <scope>NUCLEOTIDE SEQUENCE [LARGE SCALE GENOMIC DNA]</scope>
    <source>
        <strain evidence="3">Az-Fu1 / DSM 15241 / OCM 825</strain>
    </source>
</reference>
<dbReference type="InterPro" id="IPR010235">
    <property type="entry name" value="HepT"/>
</dbReference>
<gene>
    <name evidence="2" type="ordered locus">SULAZ_0336</name>
</gene>
<keyword evidence="1" id="KW-0175">Coiled coil</keyword>
<keyword evidence="3" id="KW-1185">Reference proteome</keyword>
<dbReference type="PROSITE" id="PS00018">
    <property type="entry name" value="EF_HAND_1"/>
    <property type="match status" value="1"/>
</dbReference>
<dbReference type="GO" id="GO:0016740">
    <property type="term" value="F:transferase activity"/>
    <property type="evidence" value="ECO:0007669"/>
    <property type="project" value="UniProtKB-KW"/>
</dbReference>
<dbReference type="AlphaFoldDB" id="C1DT93"/>
<dbReference type="SUPFAM" id="SSF81593">
    <property type="entry name" value="Nucleotidyltransferase substrate binding subunit/domain"/>
    <property type="match status" value="1"/>
</dbReference>
<sequence>MKKSDVLLKIQNFEKALDRLKEAVSSAKDDLDKDGVIQRFEFTVELLWKTLKAILEYQGLECYSPRSCIKEAFKSKIIDDDEIILDMLEDRNLSSHVYDDEVSRKIFERIKNVYIEYLENLDLRRKL</sequence>
<evidence type="ECO:0000313" key="2">
    <source>
        <dbReference type="EMBL" id="ACN99285.1"/>
    </source>
</evidence>
<dbReference type="EMBL" id="CP001229">
    <property type="protein sequence ID" value="ACN99285.1"/>
    <property type="molecule type" value="Genomic_DNA"/>
</dbReference>
<proteinExistence type="predicted"/>
<dbReference type="OrthoDB" id="9810452at2"/>
<protein>
    <submittedName>
        <fullName evidence="2">Nucleotidyltransferase, substrate-binding protein</fullName>
    </submittedName>
</protein>
<keyword evidence="2" id="KW-0808">Transferase</keyword>
<dbReference type="KEGG" id="saf:SULAZ_0336"/>
<evidence type="ECO:0000313" key="3">
    <source>
        <dbReference type="Proteomes" id="UP000001369"/>
    </source>
</evidence>
<dbReference type="RefSeq" id="WP_012674603.1">
    <property type="nucleotide sequence ID" value="NC_012438.1"/>
</dbReference>
<accession>C1DT93</accession>
<dbReference type="NCBIfam" id="TIGR01987">
    <property type="entry name" value="HI0074"/>
    <property type="match status" value="1"/>
</dbReference>
<dbReference type="InterPro" id="IPR018247">
    <property type="entry name" value="EF_Hand_1_Ca_BS"/>
</dbReference>
<dbReference type="Pfam" id="PF08780">
    <property type="entry name" value="NTase_sub_bind"/>
    <property type="match status" value="1"/>
</dbReference>